<keyword evidence="2" id="KW-0472">Membrane</keyword>
<dbReference type="Proteomes" id="UP000614469">
    <property type="component" value="Unassembled WGS sequence"/>
</dbReference>
<comment type="caution">
    <text evidence="3">The sequence shown here is derived from an EMBL/GenBank/DDBJ whole genome shotgun (WGS) entry which is preliminary data.</text>
</comment>
<dbReference type="AlphaFoldDB" id="A0A8J6NIG1"/>
<accession>A0A8J6NIG1</accession>
<evidence type="ECO:0000256" key="2">
    <source>
        <dbReference type="SAM" id="Phobius"/>
    </source>
</evidence>
<keyword evidence="2" id="KW-1133">Transmembrane helix</keyword>
<evidence type="ECO:0000313" key="3">
    <source>
        <dbReference type="EMBL" id="MBC8334157.1"/>
    </source>
</evidence>
<evidence type="ECO:0000313" key="4">
    <source>
        <dbReference type="Proteomes" id="UP000614469"/>
    </source>
</evidence>
<gene>
    <name evidence="3" type="ORF">H8E29_02740</name>
</gene>
<proteinExistence type="predicted"/>
<sequence>MPLYKAEKEWQDLALLLISAAAFVMTIFIFLMRKAAYVRPYQDHLRLVTPFLRLKISYKRFHKTTVTKMIELFPATGMSSWHFEAMTPLMSKTAIVVDFKSPPMSQKVLRFFLSPFFFKDKSPHLVLLVDNWMRLSSEMESLRTGGDLGTGKRKDDTSSIFKSFSYKE</sequence>
<name>A0A8J6NIG1_9CHLR</name>
<evidence type="ECO:0000256" key="1">
    <source>
        <dbReference type="SAM" id="MobiDB-lite"/>
    </source>
</evidence>
<protein>
    <submittedName>
        <fullName evidence="3">Uncharacterized protein</fullName>
    </submittedName>
</protein>
<keyword evidence="2" id="KW-0812">Transmembrane</keyword>
<feature type="transmembrane region" description="Helical" evidence="2">
    <location>
        <begin position="13"/>
        <end position="32"/>
    </location>
</feature>
<dbReference type="EMBL" id="JACNJN010000051">
    <property type="protein sequence ID" value="MBC8334157.1"/>
    <property type="molecule type" value="Genomic_DNA"/>
</dbReference>
<reference evidence="3 4" key="1">
    <citation type="submission" date="2020-08" db="EMBL/GenBank/DDBJ databases">
        <title>Bridging the membrane lipid divide: bacteria of the FCB group superphylum have the potential to synthesize archaeal ether lipids.</title>
        <authorList>
            <person name="Villanueva L."/>
            <person name="Von Meijenfeldt F.A.B."/>
            <person name="Westbye A.B."/>
            <person name="Yadav S."/>
            <person name="Hopmans E.C."/>
            <person name="Dutilh B.E."/>
            <person name="Sinninghe Damste J.S."/>
        </authorList>
    </citation>
    <scope>NUCLEOTIDE SEQUENCE [LARGE SCALE GENOMIC DNA]</scope>
    <source>
        <strain evidence="3">NIOZ-UU36</strain>
    </source>
</reference>
<feature type="region of interest" description="Disordered" evidence="1">
    <location>
        <begin position="143"/>
        <end position="168"/>
    </location>
</feature>
<organism evidence="3 4">
    <name type="scientific">Candidatus Desulfolinea nitratireducens</name>
    <dbReference type="NCBI Taxonomy" id="2841698"/>
    <lineage>
        <taxon>Bacteria</taxon>
        <taxon>Bacillati</taxon>
        <taxon>Chloroflexota</taxon>
        <taxon>Anaerolineae</taxon>
        <taxon>Anaerolineales</taxon>
        <taxon>Anaerolineales incertae sedis</taxon>
        <taxon>Candidatus Desulfolinea</taxon>
    </lineage>
</organism>